<sequence length="403" mass="44204">MTLVYFLSGLLLGVLGSWLVLYLLRRGTDDAGQLRGQLESSQQELTGVQAELAGTQQELSVAKGRLWELERRREEDADAARERETLVEMLHPVRQGVTEMQRRVQELETERAAQHSRLSQQLTAAAETDARIIESTQALLGSLHSNSARGHWGEVQLRRVVEAAGMIPHVDFTEQHSSRGADGQLLIPDMVVHLPGGRQVVLDAKAPLNATNPTLQAKALRSRVDELAKKRYWEAVDLSPDVVFCFVPAESLLSAAMEADPNLLDDALSKGVTLVSPASLLASLKAVSAAWRQERLAQNIREVVDHSRDLYRRLAKMSEHLARTGDRLRQAVTAYNGLIGNIERQVLPKVEAMSRLEVGEPSAESASAEGLLEDLGETLSATAVSTEVNPLGPRLEAERSSSE</sequence>
<feature type="region of interest" description="Disordered" evidence="5">
    <location>
        <begin position="382"/>
        <end position="403"/>
    </location>
</feature>
<keyword evidence="8" id="KW-1185">Reference proteome</keyword>
<dbReference type="Pfam" id="PF02646">
    <property type="entry name" value="RmuC"/>
    <property type="match status" value="1"/>
</dbReference>
<dbReference type="RefSeq" id="WP_192592642.1">
    <property type="nucleotide sequence ID" value="NZ_JADBEE010000002.1"/>
</dbReference>
<evidence type="ECO:0000313" key="7">
    <source>
        <dbReference type="EMBL" id="MBE1515863.1"/>
    </source>
</evidence>
<evidence type="ECO:0000256" key="3">
    <source>
        <dbReference type="ARBA" id="ARBA00023054"/>
    </source>
</evidence>
<gene>
    <name evidence="7" type="ORF">H4W26_002655</name>
</gene>
<accession>A0ABR9JA53</accession>
<evidence type="ECO:0000256" key="1">
    <source>
        <dbReference type="ARBA" id="ARBA00003416"/>
    </source>
</evidence>
<dbReference type="Proteomes" id="UP000636579">
    <property type="component" value="Unassembled WGS sequence"/>
</dbReference>
<comment type="function">
    <text evidence="1">Involved in DNA recombination.</text>
</comment>
<feature type="transmembrane region" description="Helical" evidence="6">
    <location>
        <begin position="6"/>
        <end position="24"/>
    </location>
</feature>
<comment type="similarity">
    <text evidence="2">Belongs to the RmuC family.</text>
</comment>
<evidence type="ECO:0000256" key="6">
    <source>
        <dbReference type="SAM" id="Phobius"/>
    </source>
</evidence>
<proteinExistence type="inferred from homology"/>
<name>A0ABR9JA53_9MICC</name>
<keyword evidence="6" id="KW-0472">Membrane</keyword>
<reference evidence="7 8" key="1">
    <citation type="submission" date="2020-10" db="EMBL/GenBank/DDBJ databases">
        <title>Sequencing the genomes of 1000 actinobacteria strains.</title>
        <authorList>
            <person name="Klenk H.-P."/>
        </authorList>
    </citation>
    <scope>NUCLEOTIDE SEQUENCE [LARGE SCALE GENOMIC DNA]</scope>
    <source>
        <strain evidence="7 8">DSM 15474</strain>
    </source>
</reference>
<protein>
    <submittedName>
        <fullName evidence="7">DNA recombination protein RmuC</fullName>
    </submittedName>
</protein>
<evidence type="ECO:0000313" key="8">
    <source>
        <dbReference type="Proteomes" id="UP000636579"/>
    </source>
</evidence>
<dbReference type="EMBL" id="JADBEE010000002">
    <property type="protein sequence ID" value="MBE1515863.1"/>
    <property type="molecule type" value="Genomic_DNA"/>
</dbReference>
<dbReference type="InterPro" id="IPR003798">
    <property type="entry name" value="DNA_recombination_RmuC"/>
</dbReference>
<evidence type="ECO:0000256" key="4">
    <source>
        <dbReference type="ARBA" id="ARBA00023172"/>
    </source>
</evidence>
<keyword evidence="4" id="KW-0233">DNA recombination</keyword>
<organism evidence="7 8">
    <name type="scientific">Nesterenkonia halotolerans</name>
    <dbReference type="NCBI Taxonomy" id="225325"/>
    <lineage>
        <taxon>Bacteria</taxon>
        <taxon>Bacillati</taxon>
        <taxon>Actinomycetota</taxon>
        <taxon>Actinomycetes</taxon>
        <taxon>Micrococcales</taxon>
        <taxon>Micrococcaceae</taxon>
        <taxon>Nesterenkonia</taxon>
    </lineage>
</organism>
<keyword evidence="6" id="KW-0812">Transmembrane</keyword>
<keyword evidence="6" id="KW-1133">Transmembrane helix</keyword>
<dbReference type="PANTHER" id="PTHR30563:SF0">
    <property type="entry name" value="DNA RECOMBINATION PROTEIN RMUC"/>
    <property type="match status" value="1"/>
</dbReference>
<evidence type="ECO:0000256" key="2">
    <source>
        <dbReference type="ARBA" id="ARBA00009840"/>
    </source>
</evidence>
<comment type="caution">
    <text evidence="7">The sequence shown here is derived from an EMBL/GenBank/DDBJ whole genome shotgun (WGS) entry which is preliminary data.</text>
</comment>
<evidence type="ECO:0000256" key="5">
    <source>
        <dbReference type="SAM" id="MobiDB-lite"/>
    </source>
</evidence>
<dbReference type="PANTHER" id="PTHR30563">
    <property type="entry name" value="DNA RECOMBINATION PROTEIN RMUC"/>
    <property type="match status" value="1"/>
</dbReference>
<keyword evidence="3" id="KW-0175">Coiled coil</keyword>